<proteinExistence type="predicted"/>
<accession>A0ACB8T9B6</accession>
<reference evidence="1" key="2">
    <citation type="journal article" date="2022" name="New Phytol.">
        <title>Evolutionary transition to the ectomycorrhizal habit in the genomes of a hyperdiverse lineage of mushroom-forming fungi.</title>
        <authorList>
            <person name="Looney B."/>
            <person name="Miyauchi S."/>
            <person name="Morin E."/>
            <person name="Drula E."/>
            <person name="Courty P.E."/>
            <person name="Kohler A."/>
            <person name="Kuo A."/>
            <person name="LaButti K."/>
            <person name="Pangilinan J."/>
            <person name="Lipzen A."/>
            <person name="Riley R."/>
            <person name="Andreopoulos W."/>
            <person name="He G."/>
            <person name="Johnson J."/>
            <person name="Nolan M."/>
            <person name="Tritt A."/>
            <person name="Barry K.W."/>
            <person name="Grigoriev I.V."/>
            <person name="Nagy L.G."/>
            <person name="Hibbett D."/>
            <person name="Henrissat B."/>
            <person name="Matheny P.B."/>
            <person name="Labbe J."/>
            <person name="Martin F.M."/>
        </authorList>
    </citation>
    <scope>NUCLEOTIDE SEQUENCE</scope>
    <source>
        <strain evidence="1">HHB10654</strain>
    </source>
</reference>
<dbReference type="EMBL" id="MU277196">
    <property type="protein sequence ID" value="KAI0065099.1"/>
    <property type="molecule type" value="Genomic_DNA"/>
</dbReference>
<comment type="caution">
    <text evidence="1">The sequence shown here is derived from an EMBL/GenBank/DDBJ whole genome shotgun (WGS) entry which is preliminary data.</text>
</comment>
<name>A0ACB8T9B6_9AGAM</name>
<protein>
    <submittedName>
        <fullName evidence="1">Uncharacterized protein</fullName>
    </submittedName>
</protein>
<sequence>MLDTALLLPLLATFARPASSSQLIELQNVSFTPSSTSQLLDQSLASLSIEFAYLTSFGGNNSQPNLLTKNLMKLLEDRTGVGPDLRPGGITIDSSVYDPDGPALVLDESSAGGIYRTIFGPTFYESLNVFPNSTRFVVDVNLENDTIKFARDEIAAAIEHIGWDRIRALELGNEADHYAGGSRPAGWASNDYTAEFLGWTAVLSRNLSLPKGIFQAGSFADDPLPDAAMSTVDIIDEGVDTSGVIKLFNQHMYQYSTCDPGRNAIATLPNLVNHTNITNYVDLWKPQIAAAQREGKAFVVGEYNSVSCSGKENVTNTFGQALWLADTILYSASVNISRMYLHQGATLVLQSGDQVNTPGFSWYDLWYPVETERYGVASASPSFVAYLLIAEAVGASGASRITLVDIAQHPDLAVYIIWDNQSLSRLVILNMAHRNITTTPDEAAAVAVTVHLSNILGENGGDQVKVKRLTAPGMDSTDAAATAWAGQTYFNGTATGDETIEGLDQGRVEVGGSEGVLVLLS</sequence>
<evidence type="ECO:0000313" key="2">
    <source>
        <dbReference type="Proteomes" id="UP000814140"/>
    </source>
</evidence>
<keyword evidence="2" id="KW-1185">Reference proteome</keyword>
<gene>
    <name evidence="1" type="ORF">BV25DRAFT_1822212</name>
</gene>
<reference evidence="1" key="1">
    <citation type="submission" date="2021-03" db="EMBL/GenBank/DDBJ databases">
        <authorList>
            <consortium name="DOE Joint Genome Institute"/>
            <person name="Ahrendt S."/>
            <person name="Looney B.P."/>
            <person name="Miyauchi S."/>
            <person name="Morin E."/>
            <person name="Drula E."/>
            <person name="Courty P.E."/>
            <person name="Chicoki N."/>
            <person name="Fauchery L."/>
            <person name="Kohler A."/>
            <person name="Kuo A."/>
            <person name="Labutti K."/>
            <person name="Pangilinan J."/>
            <person name="Lipzen A."/>
            <person name="Riley R."/>
            <person name="Andreopoulos W."/>
            <person name="He G."/>
            <person name="Johnson J."/>
            <person name="Barry K.W."/>
            <person name="Grigoriev I.V."/>
            <person name="Nagy L."/>
            <person name="Hibbett D."/>
            <person name="Henrissat B."/>
            <person name="Matheny P.B."/>
            <person name="Labbe J."/>
            <person name="Martin F."/>
        </authorList>
    </citation>
    <scope>NUCLEOTIDE SEQUENCE</scope>
    <source>
        <strain evidence="1">HHB10654</strain>
    </source>
</reference>
<dbReference type="Proteomes" id="UP000814140">
    <property type="component" value="Unassembled WGS sequence"/>
</dbReference>
<evidence type="ECO:0000313" key="1">
    <source>
        <dbReference type="EMBL" id="KAI0065099.1"/>
    </source>
</evidence>
<organism evidence="1 2">
    <name type="scientific">Artomyces pyxidatus</name>
    <dbReference type="NCBI Taxonomy" id="48021"/>
    <lineage>
        <taxon>Eukaryota</taxon>
        <taxon>Fungi</taxon>
        <taxon>Dikarya</taxon>
        <taxon>Basidiomycota</taxon>
        <taxon>Agaricomycotina</taxon>
        <taxon>Agaricomycetes</taxon>
        <taxon>Russulales</taxon>
        <taxon>Auriscalpiaceae</taxon>
        <taxon>Artomyces</taxon>
    </lineage>
</organism>